<dbReference type="AlphaFoldDB" id="A0A354YZB4"/>
<keyword evidence="3" id="KW-0285">Flavoprotein</keyword>
<comment type="caution">
    <text evidence="7">The sequence shown here is derived from an EMBL/GenBank/DDBJ whole genome shotgun (WGS) entry which is preliminary data.</text>
</comment>
<dbReference type="EMBL" id="DNZF01000144">
    <property type="protein sequence ID" value="HBK53572.1"/>
    <property type="molecule type" value="Genomic_DNA"/>
</dbReference>
<accession>A0A354YZB4</accession>
<dbReference type="Pfam" id="PF01266">
    <property type="entry name" value="DAO"/>
    <property type="match status" value="1"/>
</dbReference>
<evidence type="ECO:0000256" key="1">
    <source>
        <dbReference type="ARBA" id="ARBA00001974"/>
    </source>
</evidence>
<evidence type="ECO:0000256" key="3">
    <source>
        <dbReference type="ARBA" id="ARBA00022630"/>
    </source>
</evidence>
<comment type="similarity">
    <text evidence="2">Belongs to the ETF-QO/FixC family.</text>
</comment>
<feature type="non-terminal residue" evidence="7">
    <location>
        <position position="120"/>
    </location>
</feature>
<reference evidence="7 8" key="1">
    <citation type="journal article" date="2018" name="Nat. Biotechnol.">
        <title>A standardized bacterial taxonomy based on genome phylogeny substantially revises the tree of life.</title>
        <authorList>
            <person name="Parks D.H."/>
            <person name="Chuvochina M."/>
            <person name="Waite D.W."/>
            <person name="Rinke C."/>
            <person name="Skarshewski A."/>
            <person name="Chaumeil P.A."/>
            <person name="Hugenholtz P."/>
        </authorList>
    </citation>
    <scope>NUCLEOTIDE SEQUENCE [LARGE SCALE GENOMIC DNA]</scope>
    <source>
        <strain evidence="7">UBA10948</strain>
    </source>
</reference>
<evidence type="ECO:0000256" key="5">
    <source>
        <dbReference type="ARBA" id="ARBA00023002"/>
    </source>
</evidence>
<gene>
    <name evidence="7" type="ORF">DDZ44_06530</name>
</gene>
<dbReference type="InterPro" id="IPR006076">
    <property type="entry name" value="FAD-dep_OxRdtase"/>
</dbReference>
<dbReference type="GO" id="GO:0016491">
    <property type="term" value="F:oxidoreductase activity"/>
    <property type="evidence" value="ECO:0007669"/>
    <property type="project" value="UniProtKB-KW"/>
</dbReference>
<dbReference type="SUPFAM" id="SSF51905">
    <property type="entry name" value="FAD/NAD(P)-binding domain"/>
    <property type="match status" value="1"/>
</dbReference>
<dbReference type="PANTHER" id="PTHR43624:SF2">
    <property type="entry name" value="ELECTRON TRANSFER FLAVOPROTEIN-QUINONE OXIDOREDUCTASE YDIS-RELATED"/>
    <property type="match status" value="1"/>
</dbReference>
<protein>
    <submittedName>
        <fullName evidence="7">Electron transfer flavoprotein</fullName>
    </submittedName>
</protein>
<dbReference type="Gene3D" id="3.50.50.60">
    <property type="entry name" value="FAD/NAD(P)-binding domain"/>
    <property type="match status" value="1"/>
</dbReference>
<organism evidence="7 8">
    <name type="scientific">Syntrophomonas wolfei</name>
    <dbReference type="NCBI Taxonomy" id="863"/>
    <lineage>
        <taxon>Bacteria</taxon>
        <taxon>Bacillati</taxon>
        <taxon>Bacillota</taxon>
        <taxon>Clostridia</taxon>
        <taxon>Eubacteriales</taxon>
        <taxon>Syntrophomonadaceae</taxon>
        <taxon>Syntrophomonas</taxon>
    </lineage>
</organism>
<sequence length="120" mass="13545">MEKFDVIIVGAGLAGLAAAYTLAGEGLEVLVLERGDYPGAKNVTGGRLYLNPVRELFPDLWKKAPLERFISHEGVTIMSRERSVTINYEGDELRQEPYQSYSILRARFDRWLAKQAERKG</sequence>
<evidence type="ECO:0000259" key="6">
    <source>
        <dbReference type="Pfam" id="PF01266"/>
    </source>
</evidence>
<proteinExistence type="inferred from homology"/>
<evidence type="ECO:0000313" key="8">
    <source>
        <dbReference type="Proteomes" id="UP000263273"/>
    </source>
</evidence>
<keyword evidence="5" id="KW-0560">Oxidoreductase</keyword>
<evidence type="ECO:0000313" key="7">
    <source>
        <dbReference type="EMBL" id="HBK53572.1"/>
    </source>
</evidence>
<evidence type="ECO:0000256" key="2">
    <source>
        <dbReference type="ARBA" id="ARBA00006796"/>
    </source>
</evidence>
<comment type="cofactor">
    <cofactor evidence="1">
        <name>FAD</name>
        <dbReference type="ChEBI" id="CHEBI:57692"/>
    </cofactor>
</comment>
<keyword evidence="4" id="KW-0274">FAD</keyword>
<dbReference type="PANTHER" id="PTHR43624">
    <property type="entry name" value="ELECTRON TRANSFER FLAVOPROTEIN-QUINONE OXIDOREDUCTASE YDIS-RELATED"/>
    <property type="match status" value="1"/>
</dbReference>
<dbReference type="Proteomes" id="UP000263273">
    <property type="component" value="Unassembled WGS sequence"/>
</dbReference>
<evidence type="ECO:0000256" key="4">
    <source>
        <dbReference type="ARBA" id="ARBA00022827"/>
    </source>
</evidence>
<dbReference type="InterPro" id="IPR036188">
    <property type="entry name" value="FAD/NAD-bd_sf"/>
</dbReference>
<name>A0A354YZB4_9FIRM</name>
<feature type="domain" description="FAD dependent oxidoreductase" evidence="6">
    <location>
        <begin position="5"/>
        <end position="49"/>
    </location>
</feature>
<dbReference type="InterPro" id="IPR039651">
    <property type="entry name" value="FixC-like"/>
</dbReference>